<organism evidence="2 3">
    <name type="scientific">Blautia faecicola</name>
    <dbReference type="NCBI Taxonomy" id="2509240"/>
    <lineage>
        <taxon>Bacteria</taxon>
        <taxon>Bacillati</taxon>
        <taxon>Bacillota</taxon>
        <taxon>Clostridia</taxon>
        <taxon>Lachnospirales</taxon>
        <taxon>Lachnospiraceae</taxon>
        <taxon>Blautia</taxon>
    </lineage>
</organism>
<dbReference type="GO" id="GO:0004527">
    <property type="term" value="F:exonuclease activity"/>
    <property type="evidence" value="ECO:0007669"/>
    <property type="project" value="UniProtKB-KW"/>
</dbReference>
<dbReference type="Proteomes" id="UP000290106">
    <property type="component" value="Unassembled WGS sequence"/>
</dbReference>
<dbReference type="PANTHER" id="PTHR38462">
    <property type="entry name" value="EXONUCLEASE-LIKE PROTEIN"/>
    <property type="match status" value="1"/>
</dbReference>
<keyword evidence="2" id="KW-0269">Exonuclease</keyword>
<comment type="caution">
    <text evidence="2">The sequence shown here is derived from an EMBL/GenBank/DDBJ whole genome shotgun (WGS) entry which is preliminary data.</text>
</comment>
<evidence type="ECO:0000313" key="2">
    <source>
        <dbReference type="EMBL" id="RXS74789.1"/>
    </source>
</evidence>
<dbReference type="GO" id="GO:0003676">
    <property type="term" value="F:nucleic acid binding"/>
    <property type="evidence" value="ECO:0007669"/>
    <property type="project" value="InterPro"/>
</dbReference>
<dbReference type="InterPro" id="IPR012337">
    <property type="entry name" value="RNaseH-like_sf"/>
</dbReference>
<evidence type="ECO:0000313" key="3">
    <source>
        <dbReference type="Proteomes" id="UP000290106"/>
    </source>
</evidence>
<protein>
    <submittedName>
        <fullName evidence="2">Exonuclease</fullName>
    </submittedName>
</protein>
<evidence type="ECO:0000259" key="1">
    <source>
        <dbReference type="Pfam" id="PF13482"/>
    </source>
</evidence>
<accession>A0A4Q1RGR2</accession>
<keyword evidence="2" id="KW-0378">Hydrolase</keyword>
<dbReference type="SUPFAM" id="SSF53098">
    <property type="entry name" value="Ribonuclease H-like"/>
    <property type="match status" value="1"/>
</dbReference>
<gene>
    <name evidence="2" type="ORF">ETP43_05880</name>
</gene>
<dbReference type="InterPro" id="IPR036397">
    <property type="entry name" value="RNaseH_sf"/>
</dbReference>
<dbReference type="Gene3D" id="3.30.420.10">
    <property type="entry name" value="Ribonuclease H-like superfamily/Ribonuclease H"/>
    <property type="match status" value="1"/>
</dbReference>
<dbReference type="Pfam" id="PF13482">
    <property type="entry name" value="RNase_H_2"/>
    <property type="match status" value="1"/>
</dbReference>
<reference evidence="2 3" key="1">
    <citation type="submission" date="2019-01" db="EMBL/GenBank/DDBJ databases">
        <title>Blautia sp. nov. KGMB01111 isolated human feces.</title>
        <authorList>
            <person name="Park J.-E."/>
            <person name="Kim J.-S."/>
            <person name="Park S.-H."/>
        </authorList>
    </citation>
    <scope>NUCLEOTIDE SEQUENCE [LARGE SCALE GENOMIC DNA]</scope>
    <source>
        <strain evidence="2 3">KGMB01111</strain>
    </source>
</reference>
<feature type="domain" description="YprB ribonuclease H-like" evidence="1">
    <location>
        <begin position="26"/>
        <end position="190"/>
    </location>
</feature>
<sequence length="357" mass="42434">MLQKDYPVVFPDYILTQEELSPDKCLFFDIETTGLSWKTSHLYLLGAVFYENEIWIHRQWFCQKPGEEKEVLLAFSELLSTRKLLLHYNGTTFDVPYLMHKYTFYQLPSPWEGTRQMDLYQLFSPLKKLLHLDHMRQKDLEQAIGLFRKDWYSGGKLIEVYKKYLLSGDEDLLEMLRLHSKEDVDGMLHLLPLFSIRALWTGNCQEFITCNHTPENNLILSVQPKYPFPVRFEKELPHAVLHVTPDQLLLEIHPEAGCKKFFYPNYKDYYYLPMEDEAIHKSVGAYVDKDHREKATADNCYKKVSGCFYPQYEDLFTPAFRDERKEKNSWFLLPGDFDEDQEQLLKYLNHLLSHVLQ</sequence>
<dbReference type="RefSeq" id="WP_164979610.1">
    <property type="nucleotide sequence ID" value="NZ_SDKC01000001.1"/>
</dbReference>
<keyword evidence="2" id="KW-0540">Nuclease</keyword>
<dbReference type="PANTHER" id="PTHR38462:SF1">
    <property type="entry name" value="YPRB RIBONUCLEASE H-LIKE DOMAIN-CONTAINING PROTEIN"/>
    <property type="match status" value="1"/>
</dbReference>
<proteinExistence type="predicted"/>
<dbReference type="InterPro" id="IPR038720">
    <property type="entry name" value="YprB_RNase_H-like_dom"/>
</dbReference>
<dbReference type="EMBL" id="SDKC01000001">
    <property type="protein sequence ID" value="RXS74789.1"/>
    <property type="molecule type" value="Genomic_DNA"/>
</dbReference>
<name>A0A4Q1RGR2_9FIRM</name>
<dbReference type="AlphaFoldDB" id="A0A4Q1RGR2"/>
<keyword evidence="3" id="KW-1185">Reference proteome</keyword>